<keyword evidence="5 6" id="KW-0472">Membrane</keyword>
<dbReference type="PANTHER" id="PTHR30250:SF11">
    <property type="entry name" value="O-ANTIGEN TRANSPORTER-RELATED"/>
    <property type="match status" value="1"/>
</dbReference>
<dbReference type="STRING" id="635013.TherJR_2849"/>
<protein>
    <submittedName>
        <fullName evidence="7">Polysaccharide biosynthesis protein</fullName>
    </submittedName>
</protein>
<gene>
    <name evidence="7" type="ordered locus">TherJR_2849</name>
</gene>
<evidence type="ECO:0000256" key="2">
    <source>
        <dbReference type="ARBA" id="ARBA00022475"/>
    </source>
</evidence>
<evidence type="ECO:0000313" key="8">
    <source>
        <dbReference type="Proteomes" id="UP000002377"/>
    </source>
</evidence>
<evidence type="ECO:0000256" key="3">
    <source>
        <dbReference type="ARBA" id="ARBA00022692"/>
    </source>
</evidence>
<feature type="transmembrane region" description="Helical" evidence="6">
    <location>
        <begin position="212"/>
        <end position="229"/>
    </location>
</feature>
<dbReference type="AlphaFoldDB" id="D5XD05"/>
<dbReference type="InterPro" id="IPR050833">
    <property type="entry name" value="Poly_Biosynth_Transport"/>
</dbReference>
<feature type="transmembrane region" description="Helical" evidence="6">
    <location>
        <begin position="325"/>
        <end position="349"/>
    </location>
</feature>
<name>D5XD05_THEPJ</name>
<comment type="subcellular location">
    <subcellularLocation>
        <location evidence="1">Cell membrane</location>
        <topology evidence="1">Multi-pass membrane protein</topology>
    </subcellularLocation>
</comment>
<keyword evidence="4 6" id="KW-1133">Transmembrane helix</keyword>
<dbReference type="KEGG" id="tjr:TherJR_2849"/>
<proteinExistence type="predicted"/>
<evidence type="ECO:0000256" key="4">
    <source>
        <dbReference type="ARBA" id="ARBA00022989"/>
    </source>
</evidence>
<dbReference type="EMBL" id="CP002028">
    <property type="protein sequence ID" value="ADG83681.1"/>
    <property type="molecule type" value="Genomic_DNA"/>
</dbReference>
<organism evidence="7 8">
    <name type="scientific">Thermincola potens (strain JR)</name>
    <dbReference type="NCBI Taxonomy" id="635013"/>
    <lineage>
        <taxon>Bacteria</taxon>
        <taxon>Bacillati</taxon>
        <taxon>Bacillota</taxon>
        <taxon>Clostridia</taxon>
        <taxon>Eubacteriales</taxon>
        <taxon>Thermincolaceae</taxon>
        <taxon>Thermincola</taxon>
    </lineage>
</organism>
<keyword evidence="2" id="KW-1003">Cell membrane</keyword>
<dbReference type="HOGENOM" id="CLU_022017_6_2_9"/>
<feature type="transmembrane region" description="Helical" evidence="6">
    <location>
        <begin position="284"/>
        <end position="305"/>
    </location>
</feature>
<feature type="transmembrane region" description="Helical" evidence="6">
    <location>
        <begin position="380"/>
        <end position="399"/>
    </location>
</feature>
<dbReference type="InterPro" id="IPR002797">
    <property type="entry name" value="Polysacc_synth"/>
</dbReference>
<feature type="transmembrane region" description="Helical" evidence="6">
    <location>
        <begin position="45"/>
        <end position="67"/>
    </location>
</feature>
<dbReference type="Pfam" id="PF01943">
    <property type="entry name" value="Polysacc_synt"/>
    <property type="match status" value="1"/>
</dbReference>
<accession>D5XD05</accession>
<dbReference type="Proteomes" id="UP000002377">
    <property type="component" value="Chromosome"/>
</dbReference>
<dbReference type="eggNOG" id="COG2244">
    <property type="taxonomic scope" value="Bacteria"/>
</dbReference>
<evidence type="ECO:0000256" key="1">
    <source>
        <dbReference type="ARBA" id="ARBA00004651"/>
    </source>
</evidence>
<evidence type="ECO:0000313" key="7">
    <source>
        <dbReference type="EMBL" id="ADG83681.1"/>
    </source>
</evidence>
<keyword evidence="8" id="KW-1185">Reference proteome</keyword>
<dbReference type="CDD" id="cd13128">
    <property type="entry name" value="MATE_Wzx_like"/>
    <property type="match status" value="1"/>
</dbReference>
<dbReference type="PANTHER" id="PTHR30250">
    <property type="entry name" value="PST FAMILY PREDICTED COLANIC ACID TRANSPORTER"/>
    <property type="match status" value="1"/>
</dbReference>
<evidence type="ECO:0000256" key="6">
    <source>
        <dbReference type="SAM" id="Phobius"/>
    </source>
</evidence>
<keyword evidence="3 6" id="KW-0812">Transmembrane</keyword>
<feature type="transmembrane region" description="Helical" evidence="6">
    <location>
        <begin position="356"/>
        <end position="374"/>
    </location>
</feature>
<dbReference type="GO" id="GO:0005886">
    <property type="term" value="C:plasma membrane"/>
    <property type="evidence" value="ECO:0007669"/>
    <property type="project" value="UniProtKB-SubCell"/>
</dbReference>
<feature type="transmembrane region" description="Helical" evidence="6">
    <location>
        <begin position="12"/>
        <end position="33"/>
    </location>
</feature>
<feature type="transmembrane region" description="Helical" evidence="6">
    <location>
        <begin position="169"/>
        <end position="191"/>
    </location>
</feature>
<feature type="transmembrane region" description="Helical" evidence="6">
    <location>
        <begin position="411"/>
        <end position="431"/>
    </location>
</feature>
<feature type="transmembrane region" description="Helical" evidence="6">
    <location>
        <begin position="79"/>
        <end position="103"/>
    </location>
</feature>
<feature type="transmembrane region" description="Helical" evidence="6">
    <location>
        <begin position="115"/>
        <end position="134"/>
    </location>
</feature>
<feature type="transmembrane region" description="Helical" evidence="6">
    <location>
        <begin position="249"/>
        <end position="272"/>
    </location>
</feature>
<reference evidence="7 8" key="1">
    <citation type="submission" date="2010-05" db="EMBL/GenBank/DDBJ databases">
        <title>Complete sequence of Thermincola sp. JR.</title>
        <authorList>
            <consortium name="US DOE Joint Genome Institute"/>
            <person name="Lucas S."/>
            <person name="Copeland A."/>
            <person name="Lapidus A."/>
            <person name="Cheng J.-F."/>
            <person name="Bruce D."/>
            <person name="Goodwin L."/>
            <person name="Pitluck S."/>
            <person name="Chertkov O."/>
            <person name="Detter J.C."/>
            <person name="Han C."/>
            <person name="Tapia R."/>
            <person name="Land M."/>
            <person name="Hauser L."/>
            <person name="Kyrpides N."/>
            <person name="Mikhailova N."/>
            <person name="Hazen T.C."/>
            <person name="Woyke T."/>
        </authorList>
    </citation>
    <scope>NUCLEOTIDE SEQUENCE [LARGE SCALE GENOMIC DNA]</scope>
    <source>
        <strain evidence="7 8">JR</strain>
    </source>
</reference>
<feature type="transmembrane region" description="Helical" evidence="6">
    <location>
        <begin position="146"/>
        <end position="163"/>
    </location>
</feature>
<sequence>MNTAKKIGRNFIALISSEIVSRIIAYFIIVYIARKFGANAFGNLSFAQVFISYVAIFTDFGLSTLAIREVAKKKEMTGFYVFNLVFVRTIISIVLLLLVLIFIKKGPISDEVKPLLTIYSIGLLIMPFDINWVFQAHQIMKYNSFLKVLNQSFYLVSFLLLLYVSDRLIIVPIASITGMFLSVIIGWRLYFQKIIISGTARKYLNWKHIINEAYPIGISTLMYSVYLSFDTVMLNFMKGSHITGLYSAAYKIIFLLLTVTNFYNVVMLPVLAKSYNESKVSAERMINCSIRLFAVIAFPLCFGGFKVAKELIEIIYGSAFSDSVLSLQILLIATGIIFISAPLNLSLLACNQQKKLTTIVFVGALLNTVLNLILIPRFSLNGAASATAFTEFIILVLSFKNIRKTLDVKLLPYLWRPFISALVMVALLNIIKNLVPVYWSILTGAVIYLLLLTLIRGVNKQDWLMFKDVFKLKLTKDGC</sequence>
<dbReference type="RefSeq" id="WP_013121671.1">
    <property type="nucleotide sequence ID" value="NC_014152.1"/>
</dbReference>
<evidence type="ECO:0000256" key="5">
    <source>
        <dbReference type="ARBA" id="ARBA00023136"/>
    </source>
</evidence>
<dbReference type="OrthoDB" id="9815702at2"/>
<feature type="transmembrane region" description="Helical" evidence="6">
    <location>
        <begin position="437"/>
        <end position="455"/>
    </location>
</feature>